<feature type="compositionally biased region" description="Polar residues" evidence="1">
    <location>
        <begin position="236"/>
        <end position="269"/>
    </location>
</feature>
<feature type="compositionally biased region" description="Polar residues" evidence="1">
    <location>
        <begin position="19"/>
        <end position="30"/>
    </location>
</feature>
<feature type="region of interest" description="Disordered" evidence="1">
    <location>
        <begin position="13"/>
        <end position="32"/>
    </location>
</feature>
<sequence length="357" mass="38596">MFGGSQTNVLALTPGILPGSQNFPSSSPTDSRVPMTPNINRHNISIDQYVPSTPASQTRHHHVPTPLTPEITTPTPRPLISCGTSPINILTHLQSSTLVPCVVQNNTSDQLVPTTPEGCIQISQNDGDKEQPMVPTKDMPPSKINSDPVERNKTQVKGSTKKICSSRRRLSLDKTCEKPPQNSPPICVSSDNSATSENNNPASDQEFLPSLLTRQSTIEGFPPSSNHLPSLGAYPQSYTQTSPIHNRSLSPHQGTLNHGQNIKTTTVGHPSSRGYELHEAGPVPHPSSASFAPHETRPLGYSLSTVTSSHSRDEVTLARRQAQFGTCLVHSPSRHHVVPCQSAPKIDLFSGDDIFFC</sequence>
<proteinExistence type="predicted"/>
<name>A0AAV2HD59_LYMST</name>
<dbReference type="Proteomes" id="UP001497497">
    <property type="component" value="Unassembled WGS sequence"/>
</dbReference>
<dbReference type="AlphaFoldDB" id="A0AAV2HD59"/>
<dbReference type="EMBL" id="CAXITT010000084">
    <property type="protein sequence ID" value="CAL1531265.1"/>
    <property type="molecule type" value="Genomic_DNA"/>
</dbReference>
<gene>
    <name evidence="2" type="ORF">GSLYS_00005360001</name>
</gene>
<reference evidence="2 3" key="1">
    <citation type="submission" date="2024-04" db="EMBL/GenBank/DDBJ databases">
        <authorList>
            <consortium name="Genoscope - CEA"/>
            <person name="William W."/>
        </authorList>
    </citation>
    <scope>NUCLEOTIDE SEQUENCE [LARGE SCALE GENOMIC DNA]</scope>
</reference>
<accession>A0AAV2HD59</accession>
<evidence type="ECO:0000313" key="3">
    <source>
        <dbReference type="Proteomes" id="UP001497497"/>
    </source>
</evidence>
<feature type="compositionally biased region" description="Polar residues" evidence="1">
    <location>
        <begin position="189"/>
        <end position="203"/>
    </location>
</feature>
<evidence type="ECO:0000313" key="2">
    <source>
        <dbReference type="EMBL" id="CAL1531265.1"/>
    </source>
</evidence>
<organism evidence="2 3">
    <name type="scientific">Lymnaea stagnalis</name>
    <name type="common">Great pond snail</name>
    <name type="synonym">Helix stagnalis</name>
    <dbReference type="NCBI Taxonomy" id="6523"/>
    <lineage>
        <taxon>Eukaryota</taxon>
        <taxon>Metazoa</taxon>
        <taxon>Spiralia</taxon>
        <taxon>Lophotrochozoa</taxon>
        <taxon>Mollusca</taxon>
        <taxon>Gastropoda</taxon>
        <taxon>Heterobranchia</taxon>
        <taxon>Euthyneura</taxon>
        <taxon>Panpulmonata</taxon>
        <taxon>Hygrophila</taxon>
        <taxon>Lymnaeoidea</taxon>
        <taxon>Lymnaeidae</taxon>
        <taxon>Lymnaea</taxon>
    </lineage>
</organism>
<feature type="region of interest" description="Disordered" evidence="1">
    <location>
        <begin position="54"/>
        <end position="77"/>
    </location>
</feature>
<feature type="region of interest" description="Disordered" evidence="1">
    <location>
        <begin position="217"/>
        <end position="288"/>
    </location>
</feature>
<feature type="compositionally biased region" description="Low complexity" evidence="1">
    <location>
        <begin position="64"/>
        <end position="74"/>
    </location>
</feature>
<evidence type="ECO:0000256" key="1">
    <source>
        <dbReference type="SAM" id="MobiDB-lite"/>
    </source>
</evidence>
<feature type="region of interest" description="Disordered" evidence="1">
    <location>
        <begin position="114"/>
        <end position="205"/>
    </location>
</feature>
<keyword evidence="3" id="KW-1185">Reference proteome</keyword>
<feature type="compositionally biased region" description="Polar residues" evidence="1">
    <location>
        <begin position="217"/>
        <end position="228"/>
    </location>
</feature>
<protein>
    <submittedName>
        <fullName evidence="2">Uncharacterized protein</fullName>
    </submittedName>
</protein>
<comment type="caution">
    <text evidence="2">The sequence shown here is derived from an EMBL/GenBank/DDBJ whole genome shotgun (WGS) entry which is preliminary data.</text>
</comment>